<gene>
    <name evidence="1" type="ORF">SRA_04386</name>
</gene>
<comment type="caution">
    <text evidence="1">The sequence shown here is derived from an EMBL/GenBank/DDBJ whole genome shotgun (WGS) entry which is preliminary data.</text>
</comment>
<accession>A0ABN0GTM0</accession>
<protein>
    <submittedName>
        <fullName evidence="1">Uncharacterized protein</fullName>
    </submittedName>
</protein>
<evidence type="ECO:0000313" key="1">
    <source>
        <dbReference type="EMBL" id="EJN93745.1"/>
    </source>
</evidence>
<dbReference type="EMBL" id="AJTZ01000005">
    <property type="protein sequence ID" value="EJN93745.1"/>
    <property type="molecule type" value="Genomic_DNA"/>
</dbReference>
<proteinExistence type="predicted"/>
<keyword evidence="2" id="KW-1185">Reference proteome</keyword>
<evidence type="ECO:0000313" key="2">
    <source>
        <dbReference type="Proteomes" id="UP000007815"/>
    </source>
</evidence>
<dbReference type="Proteomes" id="UP000007815">
    <property type="component" value="Unassembled WGS sequence"/>
</dbReference>
<name>A0ABN0GTM0_STRRT</name>
<reference evidence="1 2" key="1">
    <citation type="submission" date="2009-12" db="EMBL/GenBank/DDBJ databases">
        <authorList>
            <person name="Lefebure T."/>
            <person name="Cornejo O.E."/>
            <person name="Pavinski Bitar P.D."/>
            <person name="Lang P."/>
            <person name="Stanhope M.J."/>
        </authorList>
    </citation>
    <scope>NUCLEOTIDE SEQUENCE [LARGE SCALE GENOMIC DNA]</scope>
    <source>
        <strain evidence="1 2">FA-1</strain>
    </source>
</reference>
<dbReference type="RefSeq" id="WP_003087994.1">
    <property type="nucleotide sequence ID" value="NZ_AJTZ01000005.1"/>
</dbReference>
<sequence>MKQTFGMLWAEIIPIESDAVSTDEKNVTNEYYNEAGQNSSNIPVLE</sequence>
<organism evidence="1 2">
    <name type="scientific">Streptococcus ratti FA-1 = DSM 20564</name>
    <dbReference type="NCBI Taxonomy" id="699248"/>
    <lineage>
        <taxon>Bacteria</taxon>
        <taxon>Bacillati</taxon>
        <taxon>Bacillota</taxon>
        <taxon>Bacilli</taxon>
        <taxon>Lactobacillales</taxon>
        <taxon>Streptococcaceae</taxon>
        <taxon>Streptococcus</taxon>
    </lineage>
</organism>